<comment type="caution">
    <text evidence="5">Lacks conserved residue(s) required for the propagation of feature annotation.</text>
</comment>
<dbReference type="Gene3D" id="3.40.50.200">
    <property type="entry name" value="Peptidase S8/S53 domain"/>
    <property type="match status" value="1"/>
</dbReference>
<dbReference type="Pfam" id="PF00082">
    <property type="entry name" value="Peptidase_S8"/>
    <property type="match status" value="1"/>
</dbReference>
<dbReference type="PANTHER" id="PTHR43806">
    <property type="entry name" value="PEPTIDASE S8"/>
    <property type="match status" value="1"/>
</dbReference>
<dbReference type="InterPro" id="IPR000209">
    <property type="entry name" value="Peptidase_S8/S53_dom"/>
</dbReference>
<keyword evidence="2" id="KW-0645">Protease</keyword>
<proteinExistence type="inferred from homology"/>
<reference evidence="8" key="1">
    <citation type="submission" date="2021-01" db="EMBL/GenBank/DDBJ databases">
        <title>Modified the classification status of verrucomicrobia.</title>
        <authorList>
            <person name="Feng X."/>
        </authorList>
    </citation>
    <scope>NUCLEOTIDE SEQUENCE</scope>
    <source>
        <strain evidence="8">5K15</strain>
    </source>
</reference>
<feature type="chain" id="PRO_5042063082" evidence="6">
    <location>
        <begin position="24"/>
        <end position="772"/>
    </location>
</feature>
<evidence type="ECO:0000256" key="6">
    <source>
        <dbReference type="SAM" id="SignalP"/>
    </source>
</evidence>
<evidence type="ECO:0000259" key="7">
    <source>
        <dbReference type="Pfam" id="PF00082"/>
    </source>
</evidence>
<gene>
    <name evidence="8" type="ORF">JIN83_14910</name>
</gene>
<evidence type="ECO:0000256" key="4">
    <source>
        <dbReference type="ARBA" id="ARBA00022825"/>
    </source>
</evidence>
<dbReference type="EMBL" id="JAENIG010000011">
    <property type="protein sequence ID" value="MBK1856260.1"/>
    <property type="molecule type" value="Genomic_DNA"/>
</dbReference>
<dbReference type="GO" id="GO:0006508">
    <property type="term" value="P:proteolysis"/>
    <property type="evidence" value="ECO:0007669"/>
    <property type="project" value="UniProtKB-KW"/>
</dbReference>
<organism evidence="8 9">
    <name type="scientific">Oceaniferula flava</name>
    <dbReference type="NCBI Taxonomy" id="2800421"/>
    <lineage>
        <taxon>Bacteria</taxon>
        <taxon>Pseudomonadati</taxon>
        <taxon>Verrucomicrobiota</taxon>
        <taxon>Verrucomicrobiia</taxon>
        <taxon>Verrucomicrobiales</taxon>
        <taxon>Verrucomicrobiaceae</taxon>
        <taxon>Oceaniferula</taxon>
    </lineage>
</organism>
<evidence type="ECO:0000256" key="3">
    <source>
        <dbReference type="ARBA" id="ARBA00022801"/>
    </source>
</evidence>
<keyword evidence="3" id="KW-0378">Hydrolase</keyword>
<evidence type="ECO:0000256" key="5">
    <source>
        <dbReference type="PROSITE-ProRule" id="PRU01240"/>
    </source>
</evidence>
<keyword evidence="4" id="KW-0720">Serine protease</keyword>
<keyword evidence="6" id="KW-0732">Signal</keyword>
<protein>
    <submittedName>
        <fullName evidence="8">S8 family serine peptidase</fullName>
    </submittedName>
</protein>
<evidence type="ECO:0000313" key="8">
    <source>
        <dbReference type="EMBL" id="MBK1856260.1"/>
    </source>
</evidence>
<dbReference type="AlphaFoldDB" id="A0AAE2VD11"/>
<dbReference type="Proteomes" id="UP000634206">
    <property type="component" value="Unassembled WGS sequence"/>
</dbReference>
<keyword evidence="9" id="KW-1185">Reference proteome</keyword>
<dbReference type="GO" id="GO:0004252">
    <property type="term" value="F:serine-type endopeptidase activity"/>
    <property type="evidence" value="ECO:0007669"/>
    <property type="project" value="InterPro"/>
</dbReference>
<evidence type="ECO:0000256" key="2">
    <source>
        <dbReference type="ARBA" id="ARBA00022670"/>
    </source>
</evidence>
<name>A0AAE2VD11_9BACT</name>
<sequence>MMAKLTALALLLLTLGSASHTMAGEPTLKLPIRVHLITGVEMVREIPGPDGKPHRTVMGMPLTVESTAPIMQQVNEIWEPAGIQWVVDPAKGGGGIVAEKAGGGKLSPERLQQLAQAAAGRQRKVPGPYMTRIFPALADPAQNESIGADGTFNDAAAKMYHLYLFPYVGQTLQGTAHLPGTFAIVGVHSDKRPHKAGYPKPRPLLIAGDAKPTLSIANFPAAGALSATIAHELGHNLTLTHRDEGMKDNLMKGHVKIRLAPNQIRQARAQAMKGPLIKEEPTGSVRMESLPGDGVWVSPLPVEYQHDGSPLRATIWFDKQLLGDGQGYQRRAKEFSGAARRSLRKQVIQALKSENQRSLAAADDSLQSLLKAEVISELDPHWIVNGFTCNIRHKDIAQLKSVPGVRKIFLRVPRKVSEPQAPEQPVVPVIEAPTEPSYQQIPWYVTQLQADRVWKEFGAAGQGTLNVIHDKNFIFSDHLNRTVYRNPRETPNNSIDDDGNGYIDDVHGYNFDRQSTVLYTRPFHGNPKNRTILHGTSCATIVSGAAALSRAPQYGVAPLSRWAGVINLGGIERSVEWAIEQGADTYSMSFSRRNFGEYQSHWRKVMEHGSFCGVYFVSGAGNRKLDDPHPFLMNIPQSIPAAVFAAAGVHKDLSKTSFSCVGPVTWNTEHYQDGVVQKPEVCAFNYQVPCLFPNGETVPALLNGNSYAGPMFCGAISLMLSADPDLLPWDLQEIITSTARDVGPEGLDYETGHGLIDCYAAVKEVLRRKALR</sequence>
<dbReference type="PANTHER" id="PTHR43806:SF11">
    <property type="entry name" value="CEREVISIN-RELATED"/>
    <property type="match status" value="1"/>
</dbReference>
<feature type="signal peptide" evidence="6">
    <location>
        <begin position="1"/>
        <end position="23"/>
    </location>
</feature>
<dbReference type="InterPro" id="IPR050131">
    <property type="entry name" value="Peptidase_S8_subtilisin-like"/>
</dbReference>
<dbReference type="SUPFAM" id="SSF52743">
    <property type="entry name" value="Subtilisin-like"/>
    <property type="match status" value="1"/>
</dbReference>
<dbReference type="PROSITE" id="PS51892">
    <property type="entry name" value="SUBTILASE"/>
    <property type="match status" value="1"/>
</dbReference>
<accession>A0AAE2VD11</accession>
<dbReference type="InterPro" id="IPR036852">
    <property type="entry name" value="Peptidase_S8/S53_dom_sf"/>
</dbReference>
<evidence type="ECO:0000313" key="9">
    <source>
        <dbReference type="Proteomes" id="UP000634206"/>
    </source>
</evidence>
<comment type="caution">
    <text evidence="8">The sequence shown here is derived from an EMBL/GenBank/DDBJ whole genome shotgun (WGS) entry which is preliminary data.</text>
</comment>
<feature type="domain" description="Peptidase S8/S53" evidence="7">
    <location>
        <begin position="520"/>
        <end position="754"/>
    </location>
</feature>
<evidence type="ECO:0000256" key="1">
    <source>
        <dbReference type="ARBA" id="ARBA00011073"/>
    </source>
</evidence>
<dbReference type="RefSeq" id="WP_309490879.1">
    <property type="nucleotide sequence ID" value="NZ_JAENIG010000011.1"/>
</dbReference>
<comment type="similarity">
    <text evidence="1 5">Belongs to the peptidase S8 family.</text>
</comment>